<dbReference type="Gene3D" id="1.25.40.10">
    <property type="entry name" value="Tetratricopeptide repeat domain"/>
    <property type="match status" value="2"/>
</dbReference>
<dbReference type="InterPro" id="IPR011990">
    <property type="entry name" value="TPR-like_helical_dom_sf"/>
</dbReference>
<dbReference type="EMBL" id="BORW01000001">
    <property type="protein sequence ID" value="GIO65309.1"/>
    <property type="molecule type" value="Genomic_DNA"/>
</dbReference>
<evidence type="ECO:0008006" key="3">
    <source>
        <dbReference type="Google" id="ProtNLM"/>
    </source>
</evidence>
<comment type="caution">
    <text evidence="1">The sequence shown here is derived from an EMBL/GenBank/DDBJ whole genome shotgun (WGS) entry which is preliminary data.</text>
</comment>
<protein>
    <recommendedName>
        <fullName evidence="3">Tetratricopeptide repeat protein</fullName>
    </recommendedName>
</protein>
<gene>
    <name evidence="1" type="ORF">J21TS3_01300</name>
</gene>
<evidence type="ECO:0000313" key="1">
    <source>
        <dbReference type="EMBL" id="GIO65309.1"/>
    </source>
</evidence>
<dbReference type="PANTHER" id="PTHR12558:SF13">
    <property type="entry name" value="CELL DIVISION CYCLE PROTEIN 27 HOMOLOG"/>
    <property type="match status" value="1"/>
</dbReference>
<dbReference type="Pfam" id="PF13181">
    <property type="entry name" value="TPR_8"/>
    <property type="match status" value="1"/>
</dbReference>
<sequence length="408" mass="46114">MKKDQALSLLQTKPESSSVHYKSGLWYRTRGMDAAALSCFEKALSITRSGEKTADPSFDESLCWMEYGRLLRQLGRHHEAGMAFRECLARKRHIPEALAEIGLLLRRSEISDGDLRIRLTAVASEFIEDPALHVAETLWALGAFASAAELYASLSPPERYTDRNLAQYILCLIYINQFKEALFLLSRKTMQQDRVLLITARHRIRTAEAIHVCKLCLHGKNGGDIGMPALSRYEALETAKTAIALGKVEEALAILSSPTEHEYHELIYTLYKQGYRELAASRIAGMEQLPLYDRSQISLELCFIAAEIQYDEGNYETAASIFEAIYNTDPNHSASRFGAASCYLQQTKKSLMARLENTIVGSEHFLQIERYLNNITRALHILNITEWHTRWTPAQMRNHGASSAVMLH</sequence>
<dbReference type="Proteomes" id="UP000680638">
    <property type="component" value="Unassembled WGS sequence"/>
</dbReference>
<reference evidence="1 2" key="1">
    <citation type="submission" date="2021-03" db="EMBL/GenBank/DDBJ databases">
        <title>Antimicrobial resistance genes in bacteria isolated from Japanese honey, and their potential for conferring macrolide and lincosamide resistance in the American foulbrood pathogen Paenibacillus larvae.</title>
        <authorList>
            <person name="Okamoto M."/>
            <person name="Kumagai M."/>
            <person name="Kanamori H."/>
            <person name="Takamatsu D."/>
        </authorList>
    </citation>
    <scope>NUCLEOTIDE SEQUENCE [LARGE SCALE GENOMIC DNA]</scope>
    <source>
        <strain evidence="1 2">J21TS3</strain>
    </source>
</reference>
<dbReference type="RefSeq" id="WP_212946886.1">
    <property type="nucleotide sequence ID" value="NZ_BORW01000001.1"/>
</dbReference>
<dbReference type="SUPFAM" id="SSF48452">
    <property type="entry name" value="TPR-like"/>
    <property type="match status" value="1"/>
</dbReference>
<accession>A0ABQ4LPW3</accession>
<name>A0ABQ4LPW3_9BACL</name>
<dbReference type="InterPro" id="IPR019734">
    <property type="entry name" value="TPR_rpt"/>
</dbReference>
<organism evidence="1 2">
    <name type="scientific">Paenibacillus cookii</name>
    <dbReference type="NCBI Taxonomy" id="157839"/>
    <lineage>
        <taxon>Bacteria</taxon>
        <taxon>Bacillati</taxon>
        <taxon>Bacillota</taxon>
        <taxon>Bacilli</taxon>
        <taxon>Bacillales</taxon>
        <taxon>Paenibacillaceae</taxon>
        <taxon>Paenibacillus</taxon>
    </lineage>
</organism>
<evidence type="ECO:0000313" key="2">
    <source>
        <dbReference type="Proteomes" id="UP000680638"/>
    </source>
</evidence>
<keyword evidence="2" id="KW-1185">Reference proteome</keyword>
<proteinExistence type="predicted"/>
<dbReference type="PANTHER" id="PTHR12558">
    <property type="entry name" value="CELL DIVISION CYCLE 16,23,27"/>
    <property type="match status" value="1"/>
</dbReference>